<feature type="non-terminal residue" evidence="2">
    <location>
        <position position="1"/>
    </location>
</feature>
<proteinExistence type="predicted"/>
<keyword evidence="3" id="KW-1185">Reference proteome</keyword>
<evidence type="ECO:0000313" key="2">
    <source>
        <dbReference type="EMBL" id="MBW7455007.1"/>
    </source>
</evidence>
<protein>
    <submittedName>
        <fullName evidence="2">MFS transporter</fullName>
    </submittedName>
</protein>
<name>A0ABS7C289_9BACL</name>
<dbReference type="SUPFAM" id="SSF103473">
    <property type="entry name" value="MFS general substrate transporter"/>
    <property type="match status" value="1"/>
</dbReference>
<feature type="transmembrane region" description="Helical" evidence="1">
    <location>
        <begin position="102"/>
        <end position="125"/>
    </location>
</feature>
<organism evidence="2 3">
    <name type="scientific">Paenibacillus sepulcri</name>
    <dbReference type="NCBI Taxonomy" id="359917"/>
    <lineage>
        <taxon>Bacteria</taxon>
        <taxon>Bacillati</taxon>
        <taxon>Bacillota</taxon>
        <taxon>Bacilli</taxon>
        <taxon>Bacillales</taxon>
        <taxon>Paenibacillaceae</taxon>
        <taxon>Paenibacillus</taxon>
    </lineage>
</organism>
<feature type="transmembrane region" description="Helical" evidence="1">
    <location>
        <begin position="78"/>
        <end position="96"/>
    </location>
</feature>
<reference evidence="2 3" key="1">
    <citation type="submission" date="2021-07" db="EMBL/GenBank/DDBJ databases">
        <title>Paenibacillus radiodurans sp. nov., isolated from the southeastern edge of Tengger Desert.</title>
        <authorList>
            <person name="Zhang G."/>
        </authorList>
    </citation>
    <scope>NUCLEOTIDE SEQUENCE [LARGE SCALE GENOMIC DNA]</scope>
    <source>
        <strain evidence="2 3">CCM 7311</strain>
    </source>
</reference>
<dbReference type="Proteomes" id="UP001519887">
    <property type="component" value="Unassembled WGS sequence"/>
</dbReference>
<comment type="caution">
    <text evidence="2">The sequence shown here is derived from an EMBL/GenBank/DDBJ whole genome shotgun (WGS) entry which is preliminary data.</text>
</comment>
<sequence>PHLRSRAMLFGAAAVTAAILPLFWPQRYETLLIFGIGTALFMPLFIIPMTSVVFDLIGRNEESVKRREEFVVLRETSLTIGRLVGIAAYLLVLPQANSAPQAIPWLMLIIGAFPLACWFLVRGYVNRSPAGRKEPV</sequence>
<dbReference type="InterPro" id="IPR036259">
    <property type="entry name" value="MFS_trans_sf"/>
</dbReference>
<keyword evidence="1" id="KW-1133">Transmembrane helix</keyword>
<accession>A0ABS7C289</accession>
<keyword evidence="1" id="KW-0812">Transmembrane</keyword>
<evidence type="ECO:0000256" key="1">
    <source>
        <dbReference type="SAM" id="Phobius"/>
    </source>
</evidence>
<feature type="transmembrane region" description="Helical" evidence="1">
    <location>
        <begin position="30"/>
        <end position="57"/>
    </location>
</feature>
<gene>
    <name evidence="2" type="ORF">K0U00_13275</name>
</gene>
<dbReference type="EMBL" id="JAHZIK010000287">
    <property type="protein sequence ID" value="MBW7455007.1"/>
    <property type="molecule type" value="Genomic_DNA"/>
</dbReference>
<evidence type="ECO:0000313" key="3">
    <source>
        <dbReference type="Proteomes" id="UP001519887"/>
    </source>
</evidence>
<feature type="transmembrane region" description="Helical" evidence="1">
    <location>
        <begin position="7"/>
        <end position="24"/>
    </location>
</feature>
<keyword evidence="1" id="KW-0472">Membrane</keyword>